<dbReference type="Pfam" id="PF00704">
    <property type="entry name" value="Glyco_hydro_18"/>
    <property type="match status" value="1"/>
</dbReference>
<evidence type="ECO:0000313" key="7">
    <source>
        <dbReference type="Proteomes" id="UP001623660"/>
    </source>
</evidence>
<dbReference type="Gene3D" id="3.10.50.10">
    <property type="match status" value="1"/>
</dbReference>
<dbReference type="GO" id="GO:0016787">
    <property type="term" value="F:hydrolase activity"/>
    <property type="evidence" value="ECO:0007669"/>
    <property type="project" value="UniProtKB-KW"/>
</dbReference>
<dbReference type="EMBL" id="JBJHZX010000074">
    <property type="protein sequence ID" value="MFL0198636.1"/>
    <property type="molecule type" value="Genomic_DNA"/>
</dbReference>
<dbReference type="InterPro" id="IPR036116">
    <property type="entry name" value="FN3_sf"/>
</dbReference>
<dbReference type="SMART" id="SM00636">
    <property type="entry name" value="Glyco_18"/>
    <property type="match status" value="1"/>
</dbReference>
<comment type="caution">
    <text evidence="6">The sequence shown here is derived from an EMBL/GenBank/DDBJ whole genome shotgun (WGS) entry which is preliminary data.</text>
</comment>
<keyword evidence="1 6" id="KW-0378">Hydrolase</keyword>
<dbReference type="SUPFAM" id="SSF51445">
    <property type="entry name" value="(Trans)glycosidases"/>
    <property type="match status" value="1"/>
</dbReference>
<dbReference type="CDD" id="cd00063">
    <property type="entry name" value="FN3"/>
    <property type="match status" value="1"/>
</dbReference>
<dbReference type="InterPro" id="IPR003961">
    <property type="entry name" value="FN3_dom"/>
</dbReference>
<dbReference type="PANTHER" id="PTHR46066">
    <property type="entry name" value="CHITINASE DOMAIN-CONTAINING PROTEIN 1 FAMILY MEMBER"/>
    <property type="match status" value="1"/>
</dbReference>
<proteinExistence type="predicted"/>
<feature type="domain" description="Fibronectin type-III" evidence="4">
    <location>
        <begin position="35"/>
        <end position="122"/>
    </location>
</feature>
<dbReference type="SUPFAM" id="SSF49265">
    <property type="entry name" value="Fibronectin type III"/>
    <property type="match status" value="1"/>
</dbReference>
<keyword evidence="2" id="KW-0326">Glycosidase</keyword>
<dbReference type="Gene3D" id="2.60.40.10">
    <property type="entry name" value="Immunoglobulins"/>
    <property type="match status" value="1"/>
</dbReference>
<dbReference type="InterPro" id="IPR017853">
    <property type="entry name" value="GH"/>
</dbReference>
<reference evidence="6 7" key="1">
    <citation type="submission" date="2024-11" db="EMBL/GenBank/DDBJ databases">
        <authorList>
            <person name="Heng Y.C."/>
            <person name="Lim A.C.H."/>
            <person name="Lee J.K.Y."/>
            <person name="Kittelmann S."/>
        </authorList>
    </citation>
    <scope>NUCLEOTIDE SEQUENCE [LARGE SCALE GENOMIC DNA]</scope>
    <source>
        <strain evidence="6 7">WILCCON 0269</strain>
    </source>
</reference>
<evidence type="ECO:0000256" key="2">
    <source>
        <dbReference type="ARBA" id="ARBA00023295"/>
    </source>
</evidence>
<dbReference type="InterPro" id="IPR011583">
    <property type="entry name" value="Chitinase_II/V-like_cat"/>
</dbReference>
<dbReference type="PANTHER" id="PTHR46066:SF2">
    <property type="entry name" value="CHITINASE DOMAIN-CONTAINING PROTEIN 1"/>
    <property type="match status" value="1"/>
</dbReference>
<dbReference type="Gene3D" id="3.20.20.80">
    <property type="entry name" value="Glycosidases"/>
    <property type="match status" value="1"/>
</dbReference>
<dbReference type="Proteomes" id="UP001623660">
    <property type="component" value="Unassembled WGS sequence"/>
</dbReference>
<evidence type="ECO:0000256" key="1">
    <source>
        <dbReference type="ARBA" id="ARBA00022801"/>
    </source>
</evidence>
<organism evidence="6 7">
    <name type="scientific">Candidatus Clostridium eludens</name>
    <dbReference type="NCBI Taxonomy" id="3381663"/>
    <lineage>
        <taxon>Bacteria</taxon>
        <taxon>Bacillati</taxon>
        <taxon>Bacillota</taxon>
        <taxon>Clostridia</taxon>
        <taxon>Eubacteriales</taxon>
        <taxon>Clostridiaceae</taxon>
        <taxon>Clostridium</taxon>
    </lineage>
</organism>
<evidence type="ECO:0000259" key="4">
    <source>
        <dbReference type="PROSITE" id="PS50853"/>
    </source>
</evidence>
<name>A0ABW8SUK3_9CLOT</name>
<dbReference type="PROSITE" id="PS50853">
    <property type="entry name" value="FN3"/>
    <property type="match status" value="1"/>
</dbReference>
<dbReference type="InterPro" id="IPR001223">
    <property type="entry name" value="Glyco_hydro18_cat"/>
</dbReference>
<feature type="domain" description="GH18" evidence="5">
    <location>
        <begin position="129"/>
        <end position="440"/>
    </location>
</feature>
<dbReference type="Pfam" id="PF00041">
    <property type="entry name" value="fn3"/>
    <property type="match status" value="1"/>
</dbReference>
<evidence type="ECO:0000256" key="3">
    <source>
        <dbReference type="SAM" id="SignalP"/>
    </source>
</evidence>
<dbReference type="PROSITE" id="PS51910">
    <property type="entry name" value="GH18_2"/>
    <property type="match status" value="1"/>
</dbReference>
<dbReference type="SMART" id="SM00060">
    <property type="entry name" value="FN3"/>
    <property type="match status" value="1"/>
</dbReference>
<gene>
    <name evidence="6" type="ORF">ACJDU8_24220</name>
</gene>
<feature type="chain" id="PRO_5045420718" evidence="3">
    <location>
        <begin position="27"/>
        <end position="440"/>
    </location>
</feature>
<dbReference type="CDD" id="cd02874">
    <property type="entry name" value="GH18_CFLE_spore_hydrolase"/>
    <property type="match status" value="1"/>
</dbReference>
<dbReference type="InterPro" id="IPR029070">
    <property type="entry name" value="Chitinase_insertion_sf"/>
</dbReference>
<dbReference type="RefSeq" id="WP_406794746.1">
    <property type="nucleotide sequence ID" value="NZ_JBJHZX010000074.1"/>
</dbReference>
<protein>
    <submittedName>
        <fullName evidence="6">Glycosyl hydrolase family 18 protein</fullName>
    </submittedName>
</protein>
<feature type="signal peptide" evidence="3">
    <location>
        <begin position="1"/>
        <end position="26"/>
    </location>
</feature>
<keyword evidence="7" id="KW-1185">Reference proteome</keyword>
<keyword evidence="3" id="KW-0732">Signal</keyword>
<evidence type="ECO:0000259" key="5">
    <source>
        <dbReference type="PROSITE" id="PS51910"/>
    </source>
</evidence>
<dbReference type="InterPro" id="IPR013783">
    <property type="entry name" value="Ig-like_fold"/>
</dbReference>
<dbReference type="InterPro" id="IPR041704">
    <property type="entry name" value="CFLE_GH18"/>
</dbReference>
<sequence>MRMKRNFVLIILIAMALIFNSQLALAKSNKLVPMAPIGLTTSNISTNSITLKWSSVYNASGYYVYMATPNDTNYTKVATVTSTSLLKSGLTANTQYWFFVSAYNRYGKSPDSVHIKTTTPTSTLTTNQKQVLGFTTYYYSGDTSSYNSMTVNTLTIDEIATQTYNTNSVGNISGLIPTNQIIYANSNGITTYAMIQNNFDGNIAKSVLENQTNRQTLENNLLNAIKTNGYKGVNVNLEGVFYYDRSYYTTFVKELYNILNSQGYSLTLSIPAKTSDSPTNSWNGAYDYAELSKNCDKIAIMTYDEHYPGGTSGPIASIGWVENVVKYAVTVIPREKIMLGMAAYGYDWSSSGAKAYGINGMYNLASANNAAVKWDDVSKSPYFNYTDASGIYHSAWFENGQSVGYKLDLVNSYNLKGIAIWRLGLENPDYWTSVKTKFNK</sequence>
<accession>A0ABW8SUK3</accession>
<evidence type="ECO:0000313" key="6">
    <source>
        <dbReference type="EMBL" id="MFL0198636.1"/>
    </source>
</evidence>